<sequence length="185" mass="19278">MGVLIAAVVVLTALTLFNLVLTLALVRRLRHSENPGQAGAFPVFPDLEEVPAGRAVPEFTATTREGVEVSAKERLGDRAVYAFFDTSCGSCKKQLQPLVDFAGDAGLSPEQVIAFVGHEDPEADADAYTSVLEGHATIVMQSLGDEVGLAFSPGGIPAIILADADGVVVRSGVEVRSVAAAFLEA</sequence>
<evidence type="ECO:0000313" key="2">
    <source>
        <dbReference type="EMBL" id="MDT0329998.1"/>
    </source>
</evidence>
<gene>
    <name evidence="2" type="ORF">RM479_16425</name>
</gene>
<dbReference type="Gene3D" id="3.40.30.10">
    <property type="entry name" value="Glutaredoxin"/>
    <property type="match status" value="1"/>
</dbReference>
<dbReference type="EMBL" id="JAVREP010000010">
    <property type="protein sequence ID" value="MDT0329998.1"/>
    <property type="molecule type" value="Genomic_DNA"/>
</dbReference>
<evidence type="ECO:0000259" key="1">
    <source>
        <dbReference type="PROSITE" id="PS51352"/>
    </source>
</evidence>
<protein>
    <recommendedName>
        <fullName evidence="1">Thioredoxin domain-containing protein</fullName>
    </recommendedName>
</protein>
<reference evidence="3" key="1">
    <citation type="submission" date="2023-07" db="EMBL/GenBank/DDBJ databases">
        <title>30 novel species of actinomycetes from the DSMZ collection.</title>
        <authorList>
            <person name="Nouioui I."/>
        </authorList>
    </citation>
    <scope>NUCLEOTIDE SEQUENCE [LARGE SCALE GENOMIC DNA]</scope>
    <source>
        <strain evidence="3">DSM 44743</strain>
    </source>
</reference>
<dbReference type="PROSITE" id="PS51352">
    <property type="entry name" value="THIOREDOXIN_2"/>
    <property type="match status" value="1"/>
</dbReference>
<organism evidence="2 3">
    <name type="scientific">Nocardiopsis lambiniae</name>
    <dbReference type="NCBI Taxonomy" id="3075539"/>
    <lineage>
        <taxon>Bacteria</taxon>
        <taxon>Bacillati</taxon>
        <taxon>Actinomycetota</taxon>
        <taxon>Actinomycetes</taxon>
        <taxon>Streptosporangiales</taxon>
        <taxon>Nocardiopsidaceae</taxon>
        <taxon>Nocardiopsis</taxon>
    </lineage>
</organism>
<name>A0ABU2MBP3_9ACTN</name>
<keyword evidence="3" id="KW-1185">Reference proteome</keyword>
<dbReference type="SUPFAM" id="SSF52833">
    <property type="entry name" value="Thioredoxin-like"/>
    <property type="match status" value="1"/>
</dbReference>
<dbReference type="Proteomes" id="UP001183390">
    <property type="component" value="Unassembled WGS sequence"/>
</dbReference>
<dbReference type="InterPro" id="IPR013766">
    <property type="entry name" value="Thioredoxin_domain"/>
</dbReference>
<dbReference type="Pfam" id="PF08534">
    <property type="entry name" value="Redoxin"/>
    <property type="match status" value="1"/>
</dbReference>
<feature type="domain" description="Thioredoxin" evidence="1">
    <location>
        <begin position="50"/>
        <end position="185"/>
    </location>
</feature>
<dbReference type="RefSeq" id="WP_311512592.1">
    <property type="nucleotide sequence ID" value="NZ_JAVREP010000010.1"/>
</dbReference>
<proteinExistence type="predicted"/>
<dbReference type="InterPro" id="IPR036249">
    <property type="entry name" value="Thioredoxin-like_sf"/>
</dbReference>
<dbReference type="InterPro" id="IPR013740">
    <property type="entry name" value="Redoxin"/>
</dbReference>
<evidence type="ECO:0000313" key="3">
    <source>
        <dbReference type="Proteomes" id="UP001183390"/>
    </source>
</evidence>
<comment type="caution">
    <text evidence="2">The sequence shown here is derived from an EMBL/GenBank/DDBJ whole genome shotgun (WGS) entry which is preliminary data.</text>
</comment>
<accession>A0ABU2MBP3</accession>